<evidence type="ECO:0000256" key="7">
    <source>
        <dbReference type="ARBA" id="ARBA00023002"/>
    </source>
</evidence>
<dbReference type="GO" id="GO:0033539">
    <property type="term" value="P:fatty acid beta-oxidation using acyl-CoA dehydrogenase"/>
    <property type="evidence" value="ECO:0007669"/>
    <property type="project" value="TreeGrafter"/>
</dbReference>
<evidence type="ECO:0000256" key="9">
    <source>
        <dbReference type="RuleBase" id="RU362125"/>
    </source>
</evidence>
<dbReference type="InterPro" id="IPR036250">
    <property type="entry name" value="AcylCo_DH-like_C"/>
</dbReference>
<evidence type="ECO:0000256" key="2">
    <source>
        <dbReference type="ARBA" id="ARBA00004305"/>
    </source>
</evidence>
<dbReference type="FunFam" id="2.40.110.10:FF:000008">
    <property type="entry name" value="Glutaryl-CoA dehydrogenase, mitochondrial"/>
    <property type="match status" value="1"/>
</dbReference>
<dbReference type="InterPro" id="IPR009075">
    <property type="entry name" value="AcylCo_DH/oxidase_C"/>
</dbReference>
<dbReference type="GO" id="GO:0005743">
    <property type="term" value="C:mitochondrial inner membrane"/>
    <property type="evidence" value="ECO:0007669"/>
    <property type="project" value="TreeGrafter"/>
</dbReference>
<dbReference type="AlphaFoldDB" id="A0A1E4TMR1"/>
<dbReference type="GO" id="GO:0005759">
    <property type="term" value="C:mitochondrial matrix"/>
    <property type="evidence" value="ECO:0007669"/>
    <property type="project" value="UniProtKB-SubCell"/>
</dbReference>
<dbReference type="Gene3D" id="1.20.140.10">
    <property type="entry name" value="Butyryl-CoA Dehydrogenase, subunit A, domain 3"/>
    <property type="match status" value="1"/>
</dbReference>
<dbReference type="OrthoDB" id="435240at2759"/>
<protein>
    <recommendedName>
        <fullName evidence="15">Glutaryl-CoA dehydrogenase</fullName>
    </recommendedName>
</protein>
<evidence type="ECO:0000256" key="8">
    <source>
        <dbReference type="ARBA" id="ARBA00023128"/>
    </source>
</evidence>
<keyword evidence="7 9" id="KW-0560">Oxidoreductase</keyword>
<dbReference type="InterPro" id="IPR006091">
    <property type="entry name" value="Acyl-CoA_Oxase/DH_mid-dom"/>
</dbReference>
<evidence type="ECO:0000313" key="13">
    <source>
        <dbReference type="EMBL" id="ODV92938.1"/>
    </source>
</evidence>
<dbReference type="GO" id="GO:0046949">
    <property type="term" value="P:fatty-acyl-CoA biosynthetic process"/>
    <property type="evidence" value="ECO:0007669"/>
    <property type="project" value="TreeGrafter"/>
</dbReference>
<evidence type="ECO:0000256" key="1">
    <source>
        <dbReference type="ARBA" id="ARBA00001974"/>
    </source>
</evidence>
<organism evidence="13 14">
    <name type="scientific">Tortispora caseinolytica NRRL Y-17796</name>
    <dbReference type="NCBI Taxonomy" id="767744"/>
    <lineage>
        <taxon>Eukaryota</taxon>
        <taxon>Fungi</taxon>
        <taxon>Dikarya</taxon>
        <taxon>Ascomycota</taxon>
        <taxon>Saccharomycotina</taxon>
        <taxon>Trigonopsidomycetes</taxon>
        <taxon>Trigonopsidales</taxon>
        <taxon>Trigonopsidaceae</taxon>
        <taxon>Tortispora</taxon>
    </lineage>
</organism>
<dbReference type="InterPro" id="IPR037069">
    <property type="entry name" value="AcylCoA_DH/ox_N_sf"/>
</dbReference>
<dbReference type="PANTHER" id="PTHR42807:SF1">
    <property type="entry name" value="GLUTARYL-COA DEHYDROGENASE, MITOCHONDRIAL"/>
    <property type="match status" value="1"/>
</dbReference>
<evidence type="ECO:0008006" key="15">
    <source>
        <dbReference type="Google" id="ProtNLM"/>
    </source>
</evidence>
<keyword evidence="14" id="KW-1185">Reference proteome</keyword>
<feature type="domain" description="Acyl-CoA dehydrogenase/oxidase N-terminal" evidence="12">
    <location>
        <begin position="42"/>
        <end position="153"/>
    </location>
</feature>
<dbReference type="InterPro" id="IPR052033">
    <property type="entry name" value="Glutaryl-CoA_DH_mitochondrial"/>
</dbReference>
<dbReference type="InterPro" id="IPR013786">
    <property type="entry name" value="AcylCoA_DH/ox_N"/>
</dbReference>
<accession>A0A1E4TMR1</accession>
<evidence type="ECO:0000256" key="5">
    <source>
        <dbReference type="ARBA" id="ARBA00022827"/>
    </source>
</evidence>
<comment type="subcellular location">
    <subcellularLocation>
        <location evidence="2">Mitochondrion matrix</location>
    </subcellularLocation>
</comment>
<keyword evidence="5 9" id="KW-0274">FAD</keyword>
<keyword evidence="4 9" id="KW-0285">Flavoprotein</keyword>
<dbReference type="GO" id="GO:0004361">
    <property type="term" value="F:glutaryl-CoA dehydrogenase activity"/>
    <property type="evidence" value="ECO:0007669"/>
    <property type="project" value="TreeGrafter"/>
</dbReference>
<name>A0A1E4TMR1_9ASCO</name>
<feature type="domain" description="Acyl-CoA dehydrogenase/oxidase C-terminal" evidence="10">
    <location>
        <begin position="271"/>
        <end position="412"/>
    </location>
</feature>
<evidence type="ECO:0000256" key="4">
    <source>
        <dbReference type="ARBA" id="ARBA00022630"/>
    </source>
</evidence>
<evidence type="ECO:0000256" key="6">
    <source>
        <dbReference type="ARBA" id="ARBA00022946"/>
    </source>
</evidence>
<dbReference type="Gene3D" id="1.10.540.10">
    <property type="entry name" value="Acyl-CoA dehydrogenase/oxidase, N-terminal domain"/>
    <property type="match status" value="1"/>
</dbReference>
<reference evidence="14" key="1">
    <citation type="submission" date="2016-02" db="EMBL/GenBank/DDBJ databases">
        <title>Comparative genomics of biotechnologically important yeasts.</title>
        <authorList>
            <consortium name="DOE Joint Genome Institute"/>
            <person name="Riley R."/>
            <person name="Haridas S."/>
            <person name="Wolfe K.H."/>
            <person name="Lopes M.R."/>
            <person name="Hittinger C.T."/>
            <person name="Goker M."/>
            <person name="Salamov A."/>
            <person name="Wisecaver J."/>
            <person name="Long T.M."/>
            <person name="Aerts A.L."/>
            <person name="Barry K."/>
            <person name="Choi C."/>
            <person name="Clum A."/>
            <person name="Coughlan A.Y."/>
            <person name="Deshpande S."/>
            <person name="Douglass A.P."/>
            <person name="Hanson S.J."/>
            <person name="Klenk H.-P."/>
            <person name="Labutti K."/>
            <person name="Lapidus A."/>
            <person name="Lindquist E."/>
            <person name="Lipzen A."/>
            <person name="Meier-Kolthoff J.P."/>
            <person name="Ohm R.A."/>
            <person name="Otillar R.P."/>
            <person name="Pangilinan J."/>
            <person name="Peng Y."/>
            <person name="Rokas A."/>
            <person name="Rosa C.A."/>
            <person name="Scheuner C."/>
            <person name="Sibirny A.A."/>
            <person name="Slot J.C."/>
            <person name="Stielow J.B."/>
            <person name="Sun H."/>
            <person name="Kurtzman C.P."/>
            <person name="Blackwell M."/>
            <person name="Jeffries T.W."/>
            <person name="Grigoriev I.V."/>
        </authorList>
    </citation>
    <scope>NUCLEOTIDE SEQUENCE [LARGE SCALE GENOMIC DNA]</scope>
    <source>
        <strain evidence="14">NRRL Y-17796</strain>
    </source>
</reference>
<evidence type="ECO:0000259" key="10">
    <source>
        <dbReference type="Pfam" id="PF00441"/>
    </source>
</evidence>
<dbReference type="FunFam" id="1.10.540.10:FF:000003">
    <property type="entry name" value="glutaryl-CoA dehydrogenase, mitochondrial"/>
    <property type="match status" value="1"/>
</dbReference>
<keyword evidence="8" id="KW-0496">Mitochondrion</keyword>
<feature type="domain" description="Acyl-CoA oxidase/dehydrogenase middle" evidence="11">
    <location>
        <begin position="157"/>
        <end position="252"/>
    </location>
</feature>
<dbReference type="InterPro" id="IPR009100">
    <property type="entry name" value="AcylCoA_DH/oxidase_NM_dom_sf"/>
</dbReference>
<evidence type="ECO:0000259" key="12">
    <source>
        <dbReference type="Pfam" id="PF02771"/>
    </source>
</evidence>
<comment type="similarity">
    <text evidence="3 9">Belongs to the acyl-CoA dehydrogenase family.</text>
</comment>
<dbReference type="SUPFAM" id="SSF56645">
    <property type="entry name" value="Acyl-CoA dehydrogenase NM domain-like"/>
    <property type="match status" value="1"/>
</dbReference>
<dbReference type="Proteomes" id="UP000095023">
    <property type="component" value="Unassembled WGS sequence"/>
</dbReference>
<dbReference type="Pfam" id="PF00441">
    <property type="entry name" value="Acyl-CoA_dh_1"/>
    <property type="match status" value="1"/>
</dbReference>
<dbReference type="InterPro" id="IPR046373">
    <property type="entry name" value="Acyl-CoA_Oxase/DH_mid-dom_sf"/>
</dbReference>
<comment type="cofactor">
    <cofactor evidence="1 9">
        <name>FAD</name>
        <dbReference type="ChEBI" id="CHEBI:57692"/>
    </cofactor>
</comment>
<keyword evidence="6" id="KW-0809">Transit peptide</keyword>
<dbReference type="Pfam" id="PF02770">
    <property type="entry name" value="Acyl-CoA_dh_M"/>
    <property type="match status" value="1"/>
</dbReference>
<evidence type="ECO:0000313" key="14">
    <source>
        <dbReference type="Proteomes" id="UP000095023"/>
    </source>
</evidence>
<dbReference type="EMBL" id="KV453841">
    <property type="protein sequence ID" value="ODV92938.1"/>
    <property type="molecule type" value="Genomic_DNA"/>
</dbReference>
<dbReference type="GO" id="GO:0000062">
    <property type="term" value="F:fatty-acyl-CoA binding"/>
    <property type="evidence" value="ECO:0007669"/>
    <property type="project" value="TreeGrafter"/>
</dbReference>
<dbReference type="Gene3D" id="2.40.110.10">
    <property type="entry name" value="Butyryl-CoA Dehydrogenase, subunit A, domain 2"/>
    <property type="match status" value="1"/>
</dbReference>
<evidence type="ECO:0000259" key="11">
    <source>
        <dbReference type="Pfam" id="PF02770"/>
    </source>
</evidence>
<evidence type="ECO:0000256" key="3">
    <source>
        <dbReference type="ARBA" id="ARBA00009347"/>
    </source>
</evidence>
<dbReference type="PANTHER" id="PTHR42807">
    <property type="entry name" value="GLUTARYL-COA DEHYDROGENASE, MITOCHONDRIAL"/>
    <property type="match status" value="1"/>
</dbReference>
<dbReference type="GO" id="GO:0050660">
    <property type="term" value="F:flavin adenine dinucleotide binding"/>
    <property type="evidence" value="ECO:0007669"/>
    <property type="project" value="InterPro"/>
</dbReference>
<sequence>MVVSIAIRSKTATALKRGLTLGRRSISSFNWEDAFDIQGDLTEEETAIWQTARSYAQEKLQPRIIEASRTETFDPNILKEMGELGLLGCNIKGYGCAGASNVAYGLIAREVERVDSGYRSAFSVQSSLSMTALEKFASEELKEKYIPKMATGDIIGAFGLTEPNHGSDPGSMETTAKPHPTKKGVYVLNGSKTWISNSPIAHVFIVWAKLDGVIRGFLVEREGQPVGALSTPQIKNKSALRASITGMIQMDNAEVPEENMFQNVEGLTGPFTCLNSARYGIAWGTMGALEGAIDLARNYALERKQFRQPLARYQLVQKKLADALTDVTYGLNAAYRLGKLKDEGRLVPEMISIVKRQNCDRALHNSRVLMEVFGGNAASDEYQIGRIAGNLFVAQTYEGQSDIHAMIIGRAMTGLGAFTAK</sequence>
<gene>
    <name evidence="13" type="ORF">CANCADRAFT_95799</name>
</gene>
<proteinExistence type="inferred from homology"/>
<dbReference type="Pfam" id="PF02771">
    <property type="entry name" value="Acyl-CoA_dh_N"/>
    <property type="match status" value="1"/>
</dbReference>
<dbReference type="SUPFAM" id="SSF47203">
    <property type="entry name" value="Acyl-CoA dehydrogenase C-terminal domain-like"/>
    <property type="match status" value="1"/>
</dbReference>